<evidence type="ECO:0000313" key="5">
    <source>
        <dbReference type="Proteomes" id="UP000053660"/>
    </source>
</evidence>
<evidence type="ECO:0000256" key="1">
    <source>
        <dbReference type="ARBA" id="ARBA00005634"/>
    </source>
</evidence>
<dbReference type="Proteomes" id="UP000053660">
    <property type="component" value="Unassembled WGS sequence"/>
</dbReference>
<gene>
    <name evidence="4" type="ORF">OESDEN_10499</name>
</gene>
<accession>A0A0B1T1N7</accession>
<sequence length="597" mass="66549">MRYGGGFRGDKVHKAQQNGAIGAILFSDPVDIARDGTDAAHVYPNTIWMPNEGVQRGSIMHGDGDPLTPLYPSKKELFKSRTIEQAKREGVLPSIPVLPVSYSTAFQILSRMKGRPVPQPWQGAVNVTYRVGPGFNSGETLTMEVHGNLKVKKVRNVVGYIRGKDEPDRYVMLGNHYDAWVYGSMDPNSGTAILAEVARAMMQTVNETGWRPARTIMFAAWDAEEHGIIGSTEFVEEFTDILRQRAVVYLNMDCLHGNMSLHVGTTPSLHRVTIEAAKKVVNPLKSERAKGRETVYDSWVKTFPSETPGIPRMPVPGGGSDHAAFLTYAGVPVVDFSYKNATTYDTYPLYHTMYETPFLNEHLLDIDNFAVHRAVGQFWAELARFFTDEAVLPFNTTELAAAISKVHRAVGQFWAELARFFTDEAVLPFNTTELAAAISKDYITELGKALTPLKYFQTAIAPAVQQLSHMTKAAQEFLIMSQKFEKTMLFTRSAFSQNPYDPRHIAAVNERLMNVQRCFINPRGMPGAPQSRHVLYSISEHDSYSSRQMAAVYDAIDAFANAESEKQRVIMGLEIANQISIVQHSIHCATDTLKDVI</sequence>
<dbReference type="GO" id="GO:0004180">
    <property type="term" value="F:carboxypeptidase activity"/>
    <property type="evidence" value="ECO:0007669"/>
    <property type="project" value="TreeGrafter"/>
</dbReference>
<protein>
    <submittedName>
        <fullName evidence="4">Transferrin receptor-like dimerization domain protein</fullName>
    </submittedName>
</protein>
<dbReference type="InterPro" id="IPR046450">
    <property type="entry name" value="PA_dom_sf"/>
</dbReference>
<dbReference type="Gene3D" id="3.40.630.10">
    <property type="entry name" value="Zn peptidases"/>
    <property type="match status" value="1"/>
</dbReference>
<keyword evidence="5" id="KW-1185">Reference proteome</keyword>
<dbReference type="CDD" id="cd08022">
    <property type="entry name" value="M28_PSMA_like"/>
    <property type="match status" value="1"/>
</dbReference>
<organism evidence="4 5">
    <name type="scientific">Oesophagostomum dentatum</name>
    <name type="common">Nodular worm</name>
    <dbReference type="NCBI Taxonomy" id="61180"/>
    <lineage>
        <taxon>Eukaryota</taxon>
        <taxon>Metazoa</taxon>
        <taxon>Ecdysozoa</taxon>
        <taxon>Nematoda</taxon>
        <taxon>Chromadorea</taxon>
        <taxon>Rhabditida</taxon>
        <taxon>Rhabditina</taxon>
        <taxon>Rhabditomorpha</taxon>
        <taxon>Strongyloidea</taxon>
        <taxon>Strongylidae</taxon>
        <taxon>Oesophagostomum</taxon>
    </lineage>
</organism>
<evidence type="ECO:0000313" key="4">
    <source>
        <dbReference type="EMBL" id="KHJ89672.1"/>
    </source>
</evidence>
<evidence type="ECO:0000259" key="3">
    <source>
        <dbReference type="Pfam" id="PF04389"/>
    </source>
</evidence>
<dbReference type="Gene3D" id="3.50.30.30">
    <property type="match status" value="1"/>
</dbReference>
<dbReference type="SUPFAM" id="SSF47672">
    <property type="entry name" value="Transferrin receptor-like dimerisation domain"/>
    <property type="match status" value="1"/>
</dbReference>
<dbReference type="Pfam" id="PF04389">
    <property type="entry name" value="Peptidase_M28"/>
    <property type="match status" value="1"/>
</dbReference>
<dbReference type="OrthoDB" id="5841748at2759"/>
<reference evidence="4 5" key="1">
    <citation type="submission" date="2014-03" db="EMBL/GenBank/DDBJ databases">
        <title>Draft genome of the hookworm Oesophagostomum dentatum.</title>
        <authorList>
            <person name="Mitreva M."/>
        </authorList>
    </citation>
    <scope>NUCLEOTIDE SEQUENCE [LARGE SCALE GENOMIC DNA]</scope>
    <source>
        <strain evidence="4 5">OD-Hann</strain>
    </source>
</reference>
<dbReference type="InterPro" id="IPR036757">
    <property type="entry name" value="TFR-like_dimer_dom_sf"/>
</dbReference>
<dbReference type="Gene3D" id="1.20.930.40">
    <property type="entry name" value="Transferrin receptor-like, dimerisation domain"/>
    <property type="match status" value="1"/>
</dbReference>
<dbReference type="InterPro" id="IPR039373">
    <property type="entry name" value="Peptidase_M28B"/>
</dbReference>
<feature type="domain" description="Transferrin receptor-like dimerisation" evidence="2">
    <location>
        <begin position="462"/>
        <end position="594"/>
    </location>
</feature>
<dbReference type="PANTHER" id="PTHR10404:SF77">
    <property type="entry name" value="GLUTAMATE CARBOXYPEPTIDASE 2 HOMOLOG"/>
    <property type="match status" value="1"/>
</dbReference>
<evidence type="ECO:0000259" key="2">
    <source>
        <dbReference type="Pfam" id="PF04253"/>
    </source>
</evidence>
<feature type="domain" description="Peptidase M28" evidence="3">
    <location>
        <begin position="156"/>
        <end position="356"/>
    </location>
</feature>
<dbReference type="EMBL" id="KN553903">
    <property type="protein sequence ID" value="KHJ89672.1"/>
    <property type="molecule type" value="Genomic_DNA"/>
</dbReference>
<proteinExistence type="inferred from homology"/>
<dbReference type="FunFam" id="3.40.630.10:FF:000101">
    <property type="entry name" value="N-acetylated alpha-linked acidic dipeptidase like 1"/>
    <property type="match status" value="1"/>
</dbReference>
<name>A0A0B1T1N7_OESDE</name>
<dbReference type="Pfam" id="PF04253">
    <property type="entry name" value="TFR_dimer"/>
    <property type="match status" value="1"/>
</dbReference>
<dbReference type="InterPro" id="IPR007484">
    <property type="entry name" value="Peptidase_M28"/>
</dbReference>
<dbReference type="InterPro" id="IPR007365">
    <property type="entry name" value="TFR-like_dimer_dom"/>
</dbReference>
<dbReference type="SUPFAM" id="SSF52025">
    <property type="entry name" value="PA domain"/>
    <property type="match status" value="1"/>
</dbReference>
<keyword evidence="4" id="KW-0675">Receptor</keyword>
<dbReference type="AlphaFoldDB" id="A0A0B1T1N7"/>
<dbReference type="PANTHER" id="PTHR10404">
    <property type="entry name" value="N-ACETYLATED-ALPHA-LINKED ACIDIC DIPEPTIDASE"/>
    <property type="match status" value="1"/>
</dbReference>
<dbReference type="SUPFAM" id="SSF53187">
    <property type="entry name" value="Zn-dependent exopeptidases"/>
    <property type="match status" value="1"/>
</dbReference>
<dbReference type="FunFam" id="3.50.30.30:FF:000033">
    <property type="entry name" value="Glutamate carboxypeptidase 2 homolog"/>
    <property type="match status" value="1"/>
</dbReference>
<comment type="similarity">
    <text evidence="1">Belongs to the peptidase M28 family. M28B subfamily.</text>
</comment>